<evidence type="ECO:0000256" key="6">
    <source>
        <dbReference type="ARBA" id="ARBA00023187"/>
    </source>
</evidence>
<feature type="domain" description="HTH myb-type" evidence="11">
    <location>
        <begin position="58"/>
        <end position="107"/>
    </location>
</feature>
<feature type="domain" description="Myb-like" evidence="10">
    <location>
        <begin position="2"/>
        <end position="53"/>
    </location>
</feature>
<organism evidence="12 13">
    <name type="scientific">Syncephalastrum racemosum</name>
    <name type="common">Filamentous fungus</name>
    <dbReference type="NCBI Taxonomy" id="13706"/>
    <lineage>
        <taxon>Eukaryota</taxon>
        <taxon>Fungi</taxon>
        <taxon>Fungi incertae sedis</taxon>
        <taxon>Mucoromycota</taxon>
        <taxon>Mucoromycotina</taxon>
        <taxon>Mucoromycetes</taxon>
        <taxon>Mucorales</taxon>
        <taxon>Syncephalastraceae</taxon>
        <taxon>Syncephalastrum</taxon>
    </lineage>
</organism>
<keyword evidence="7" id="KW-0539">Nucleus</keyword>
<feature type="region of interest" description="Disordered" evidence="9">
    <location>
        <begin position="114"/>
        <end position="159"/>
    </location>
</feature>
<evidence type="ECO:0000259" key="10">
    <source>
        <dbReference type="PROSITE" id="PS50090"/>
    </source>
</evidence>
<keyword evidence="4" id="KW-0677">Repeat</keyword>
<protein>
    <submittedName>
        <fullName evidence="12">Pre-mRNA splicing factor component-domain-containing protein</fullName>
    </submittedName>
</protein>
<reference evidence="12 13" key="1">
    <citation type="submission" date="2016-07" db="EMBL/GenBank/DDBJ databases">
        <title>Pervasive Adenine N6-methylation of Active Genes in Fungi.</title>
        <authorList>
            <consortium name="DOE Joint Genome Institute"/>
            <person name="Mondo S.J."/>
            <person name="Dannebaum R.O."/>
            <person name="Kuo R.C."/>
            <person name="Labutti K."/>
            <person name="Haridas S."/>
            <person name="Kuo A."/>
            <person name="Salamov A."/>
            <person name="Ahrendt S.R."/>
            <person name="Lipzen A."/>
            <person name="Sullivan W."/>
            <person name="Andreopoulos W.B."/>
            <person name="Clum A."/>
            <person name="Lindquist E."/>
            <person name="Daum C."/>
            <person name="Ramamoorthy G.K."/>
            <person name="Gryganskyi A."/>
            <person name="Culley D."/>
            <person name="Magnuson J.K."/>
            <person name="James T.Y."/>
            <person name="O'Malley M.A."/>
            <person name="Stajich J.E."/>
            <person name="Spatafora J.W."/>
            <person name="Visel A."/>
            <person name="Grigoriev I.V."/>
        </authorList>
    </citation>
    <scope>NUCLEOTIDE SEQUENCE [LARGE SCALE GENOMIC DNA]</scope>
    <source>
        <strain evidence="12 13">NRRL 2496</strain>
    </source>
</reference>
<dbReference type="Pfam" id="PF11831">
    <property type="entry name" value="Myb_Cef"/>
    <property type="match status" value="1"/>
</dbReference>
<evidence type="ECO:0000313" key="13">
    <source>
        <dbReference type="Proteomes" id="UP000242180"/>
    </source>
</evidence>
<dbReference type="InterPro" id="IPR047242">
    <property type="entry name" value="CDC5L/Cef1"/>
</dbReference>
<dbReference type="InterPro" id="IPR017930">
    <property type="entry name" value="Myb_dom"/>
</dbReference>
<accession>A0A1X2HW80</accession>
<feature type="domain" description="Myb-like" evidence="10">
    <location>
        <begin position="54"/>
        <end position="103"/>
    </location>
</feature>
<feature type="compositionally biased region" description="Basic and acidic residues" evidence="9">
    <location>
        <begin position="130"/>
        <end position="153"/>
    </location>
</feature>
<dbReference type="InterPro" id="IPR009057">
    <property type="entry name" value="Homeodomain-like_sf"/>
</dbReference>
<dbReference type="GO" id="GO:0000398">
    <property type="term" value="P:mRNA splicing, via spliceosome"/>
    <property type="evidence" value="ECO:0007669"/>
    <property type="project" value="InterPro"/>
</dbReference>
<evidence type="ECO:0000256" key="1">
    <source>
        <dbReference type="ARBA" id="ARBA00010506"/>
    </source>
</evidence>
<dbReference type="InterPro" id="IPR021786">
    <property type="entry name" value="Cdc5p/Cef1_C"/>
</dbReference>
<dbReference type="Gene3D" id="1.10.10.60">
    <property type="entry name" value="Homeodomain-like"/>
    <property type="match status" value="2"/>
</dbReference>
<dbReference type="Pfam" id="PF13921">
    <property type="entry name" value="Myb_DNA-bind_6"/>
    <property type="match status" value="1"/>
</dbReference>
<dbReference type="AlphaFoldDB" id="A0A1X2HW80"/>
<feature type="compositionally biased region" description="Basic and acidic residues" evidence="9">
    <location>
        <begin position="262"/>
        <end position="272"/>
    </location>
</feature>
<feature type="compositionally biased region" description="Basic and acidic residues" evidence="9">
    <location>
        <begin position="485"/>
        <end position="512"/>
    </location>
</feature>
<dbReference type="CDD" id="cd00167">
    <property type="entry name" value="SANT"/>
    <property type="match status" value="1"/>
</dbReference>
<evidence type="ECO:0000259" key="11">
    <source>
        <dbReference type="PROSITE" id="PS51294"/>
    </source>
</evidence>
<dbReference type="CDD" id="cd11659">
    <property type="entry name" value="SANT_CDC5_II"/>
    <property type="match status" value="1"/>
</dbReference>
<evidence type="ECO:0000256" key="2">
    <source>
        <dbReference type="ARBA" id="ARBA00022664"/>
    </source>
</evidence>
<dbReference type="InterPro" id="IPR001005">
    <property type="entry name" value="SANT/Myb"/>
</dbReference>
<evidence type="ECO:0000256" key="5">
    <source>
        <dbReference type="ARBA" id="ARBA00023125"/>
    </source>
</evidence>
<feature type="region of interest" description="Disordered" evidence="9">
    <location>
        <begin position="416"/>
        <end position="460"/>
    </location>
</feature>
<feature type="region of interest" description="Disordered" evidence="9">
    <location>
        <begin position="254"/>
        <end position="294"/>
    </location>
</feature>
<feature type="region of interest" description="Disordered" evidence="9">
    <location>
        <begin position="485"/>
        <end position="545"/>
    </location>
</feature>
<dbReference type="FunFam" id="1.10.10.60:FF:000021">
    <property type="entry name" value="CDC5 cell division cycle 5-like"/>
    <property type="match status" value="1"/>
</dbReference>
<dbReference type="EMBL" id="MCGN01000001">
    <property type="protein sequence ID" value="ORZ03348.1"/>
    <property type="molecule type" value="Genomic_DNA"/>
</dbReference>
<keyword evidence="2" id="KW-0507">mRNA processing</keyword>
<dbReference type="GO" id="GO:0000974">
    <property type="term" value="C:Prp19 complex"/>
    <property type="evidence" value="ECO:0007669"/>
    <property type="project" value="InterPro"/>
</dbReference>
<dbReference type="PROSITE" id="PS51294">
    <property type="entry name" value="HTH_MYB"/>
    <property type="match status" value="2"/>
</dbReference>
<dbReference type="SUPFAM" id="SSF46689">
    <property type="entry name" value="Homeodomain-like"/>
    <property type="match status" value="1"/>
</dbReference>
<dbReference type="Proteomes" id="UP000242180">
    <property type="component" value="Unassembled WGS sequence"/>
</dbReference>
<comment type="similarity">
    <text evidence="1">Belongs to the CEF1 family.</text>
</comment>
<dbReference type="PANTHER" id="PTHR45885">
    <property type="entry name" value="CELL DIVISION CYCLE 5-LIKE PROTEIN"/>
    <property type="match status" value="1"/>
</dbReference>
<evidence type="ECO:0000313" key="12">
    <source>
        <dbReference type="EMBL" id="ORZ03348.1"/>
    </source>
</evidence>
<feature type="domain" description="HTH myb-type" evidence="11">
    <location>
        <begin position="1"/>
        <end position="57"/>
    </location>
</feature>
<dbReference type="OMA" id="KMGMAGE"/>
<keyword evidence="5" id="KW-0238">DNA-binding</keyword>
<dbReference type="OrthoDB" id="1410009at2759"/>
<keyword evidence="13" id="KW-1185">Reference proteome</keyword>
<proteinExistence type="inferred from homology"/>
<name>A0A1X2HW80_SYNRA</name>
<feature type="compositionally biased region" description="Polar residues" evidence="9">
    <location>
        <begin position="422"/>
        <end position="433"/>
    </location>
</feature>
<gene>
    <name evidence="12" type="ORF">BCR43DRAFT_450713</name>
</gene>
<dbReference type="InterPro" id="IPR047240">
    <property type="entry name" value="SANT_CDC5L_II"/>
</dbReference>
<keyword evidence="3" id="KW-0747">Spliceosome</keyword>
<evidence type="ECO:0000256" key="3">
    <source>
        <dbReference type="ARBA" id="ARBA00022728"/>
    </source>
</evidence>
<keyword evidence="8" id="KW-0175">Coiled coil</keyword>
<feature type="coiled-coil region" evidence="8">
    <location>
        <begin position="746"/>
        <end position="780"/>
    </location>
</feature>
<comment type="caution">
    <text evidence="12">The sequence shown here is derived from an EMBL/GenBank/DDBJ whole genome shotgun (WGS) entry which is preliminary data.</text>
</comment>
<evidence type="ECO:0000256" key="8">
    <source>
        <dbReference type="SAM" id="Coils"/>
    </source>
</evidence>
<dbReference type="PANTHER" id="PTHR45885:SF1">
    <property type="entry name" value="CELL DIVISION CYCLE 5-LIKE PROTEIN"/>
    <property type="match status" value="1"/>
</dbReference>
<evidence type="ECO:0000256" key="7">
    <source>
        <dbReference type="ARBA" id="ARBA00023242"/>
    </source>
</evidence>
<evidence type="ECO:0000256" key="9">
    <source>
        <dbReference type="SAM" id="MobiDB-lite"/>
    </source>
</evidence>
<sequence length="781" mass="88351">MKVLLKGGIWKNTEDEILKAAVSKYGKNQWARISSLLVRKTPKQCKARWYEWLDPSIKKTEWSKEEDEKLLHLAKLMPTQWRTIAPIVGRTPAQCLERYQRLLDEAEAREVGDEFALSGSIGPESGPSADDVRRLRPGEVDPEPETKPARPDPVDMDEDEKEMLSEARARLANTQGKKAKRKARERQLEEARRLASLQKRRELKAAGIHMRMKKKKGELDYNADIPFEKHVPRGFYDTSEEKNRTVDPGKLTNVHLSKLNRRRADIEEEKQLEKKRKARKEGGNKQQPEGNQGRFVLAKDSKAIQQQEQEQIAKRRKLVLPAPQIGQNELEEVVKQGFAIENTKNLVQGDEDGTTSGLVGDYSATPRNLASIRTPRTAPEADNLMNEARNLRMLTATQTPLLGEENTPMRMANEGTGFEGSTPRTADITTPNPLLTPRTDVSDTSSIVSTPRKEMSKGQARRSLLQGLAGLPMPRNEYEIRLPDLDDQKDETKSADAHVEDMSDVEKRTKEIEELEAQESDARRSQAVQRGLPRPTAVPSGMRSDTDSEAAAMIQDEFLKLLKHDAIRYPVAGGKVAPGAVSLGDLAGLEDEFDSEELANARQAMDEELALVLGVEEGADVKNAVWKHVKEQDDFEDLWNKEHLDVMFSEHFNRFMTLDEMSDDKDKVQGLGKLLEANRRMKKRDEAQADKLEKKLSVRLGGYMARSEALVKQIAQAYEEYESSQIEYESFVNLQIAEKAAIPGRVDALQLEVDRLSRRENELQRKYKELSDVKETLLASF</sequence>
<dbReference type="PROSITE" id="PS50090">
    <property type="entry name" value="MYB_LIKE"/>
    <property type="match status" value="2"/>
</dbReference>
<dbReference type="SMART" id="SM00717">
    <property type="entry name" value="SANT"/>
    <property type="match status" value="2"/>
</dbReference>
<dbReference type="FunCoup" id="A0A1X2HW80">
    <property type="interactions" value="765"/>
</dbReference>
<dbReference type="GO" id="GO:0003677">
    <property type="term" value="F:DNA binding"/>
    <property type="evidence" value="ECO:0007669"/>
    <property type="project" value="UniProtKB-KW"/>
</dbReference>
<dbReference type="InParanoid" id="A0A1X2HW80"/>
<keyword evidence="6" id="KW-0508">mRNA splicing</keyword>
<dbReference type="STRING" id="13706.A0A1X2HW80"/>
<dbReference type="GO" id="GO:0005681">
    <property type="term" value="C:spliceosomal complex"/>
    <property type="evidence" value="ECO:0007669"/>
    <property type="project" value="UniProtKB-KW"/>
</dbReference>
<evidence type="ECO:0000256" key="4">
    <source>
        <dbReference type="ARBA" id="ARBA00022737"/>
    </source>
</evidence>